<reference evidence="4" key="1">
    <citation type="submission" date="2023-10" db="EMBL/GenBank/DDBJ databases">
        <authorList>
            <person name="Chen Y."/>
            <person name="Shah S."/>
            <person name="Dougan E. K."/>
            <person name="Thang M."/>
            <person name="Chan C."/>
        </authorList>
    </citation>
    <scope>NUCLEOTIDE SEQUENCE [LARGE SCALE GENOMIC DNA]</scope>
</reference>
<feature type="compositionally biased region" description="Low complexity" evidence="2">
    <location>
        <begin position="1158"/>
        <end position="1179"/>
    </location>
</feature>
<feature type="compositionally biased region" description="Basic and acidic residues" evidence="2">
    <location>
        <begin position="1208"/>
        <end position="1221"/>
    </location>
</feature>
<keyword evidence="3" id="KW-0472">Membrane</keyword>
<evidence type="ECO:0000313" key="5">
    <source>
        <dbReference type="Proteomes" id="UP001189429"/>
    </source>
</evidence>
<feature type="compositionally biased region" description="Low complexity" evidence="2">
    <location>
        <begin position="200"/>
        <end position="217"/>
    </location>
</feature>
<evidence type="ECO:0000256" key="1">
    <source>
        <dbReference type="ARBA" id="ARBA00022737"/>
    </source>
</evidence>
<gene>
    <name evidence="4" type="ORF">PCOR1329_LOCUS79788</name>
</gene>
<sequence length="2228" mass="245868">MRQLRQDVIQTDEDLNRRRELSHNNKALAVCARGTDWAGALALVSSMTLQALRLDQVSYNTAATACGNSTRWQAAISLLASAWRRLLPQDVVGCTAAISACEKAVHWQLALQRLLDMQRCSVRANVVTIGAVISACQKGQSPATALELLSSAPRVAGQISRQAFGAAVAACETGAFWALALDLLVGATNDRNPAIREQARPSCTSTTTRRSTTAPGRTRPDGVSLVAALGACARRHSRRAAGHLVCRMELWARRWSAGATPARAGEAAAVAGALVWKEERQQSRNATLQSSFCLLRERELQHGDRGDRWERRGPSNMYQMSFRIKRLQSEAGYTLSGAWHAYCRHLDCAKDHRRPADSPADPYRRNPDDANKFLADLADARHDVTLWAEWQGTPVDWDAAQRAAEYRAWSGIVPPWRPGIYFELYRLFAPLVLIAVPSLLWPQLSRCTAMPSAGLQVMPFGKVVGFYLGHSPGWLVGPAFDALIGRRPTSGPGFDALFGWGAPANQPEALAAAWAEPDRLATAVSPAGQCAAGNAPGGGFLGVAAADQLRNCIGHCSAASAAPLEARRGPATRGGAIKIKARPPCLKLEKITCYHSATGKGGKRDSHAMSKPESDSEGASSRASDTRAKPSAASIVQVATYHFLRLHDEMLVAVVERMMGPRGLLHSLGLDDSMHVSITGEVCLPMTLCALLVPCAVVGAFVVPFYIIYLALWASWRALYLGQRFCEHERVVRWRTVHSVWGIGYEKVCTAVFTGMVIIFAISTLGLGHWEIVQADASPADPLFGRSASVLKKLIAVALFTQCCLWSLFGLDPGSGSYYRDDDEAGDPELEEVEHFDGIEVEPSRGYSDYDGYTSLYYDDVEPMAWKKWNRVYLLTDVAGRRGMTALVIDPVEGEPGTYTIVDPTGRVQTKDLRDKQKVFTRPRAGIDWAPFPGVTGDEKKELEDESLRIRRRRGAGWGDWALGRKKAAAKLKPKAAAKTGKGRKSNRSNMVYWIAENAFTTGVAVWTHRTFGVVGLGCLVAYKAWSALGIGDLVSSSIERVREVGDLFDDMDERYQSIRTKYDDGDYDLAIIALGLLFILLLVFWPTVRSRRARGRKWSRIGDETDSDSSSPDEGTAASDSDEDSLRGGPDGALAVLLSSQASLQSQMDDLKKLIKSGASSSGPTSSTMAAAGSASSAPAPPGGSPADEADVKTGIDSLLHRLREREGAVERDAGEERPEAAAGLGATSAARGSPKESIQKYLTELERESDNPRLSMLEQLKKFQITDWKIGPSEARIAPKVLSRLYRHNTTATFQVKEYIKSKEMSTSHVAGELRLLAAILDRMVATKFEMINSEAVEVICRRIYGLFRAWEQVSKMSDWKQPKGEGGKKWPSALALHVLELTTVSFIIGGVGLEPFFVCLPAFVMARARARDPLGGVPRSGIDELERLLEGLGECHGYPEGCDFEGVESVVGSAGLGAAPRWQGDLCPLVVENVAVPPGDTEPVDLCAASPTARPYLSCPLETMIKNDLEDVVDQVEFEGGSARVQTASAAPQFPDFGMLHWLFIDDYGGMRLERKGLAETDLEVSGDLDRIKKKLGEHGLDSHKERFGHGLERTLGVTLSEHGHLHIVEEKMKDLVLIGEFLLTAEVAPPRGVESWLGLATWAMMCARSALSIPHAIYAWVLQFRDATDAPLWGEVKDEISAIVSLSIFFFTDLTAGWHDWAFMSDASSWGYGVVASKANLHELRAEARLSEMRGWATSIEDEYSRVEEEAFAQQGLDAEADEHQQCRESRPTVKRDLAPGEVDYGSAARIGRSRKKGFRTEEAPRLLIHKVDDNTNWIYVNWVSRFLRAAQKDAIPLDTIKQRDAAMAQYLSFMCYTLQLPHVHGGHLLSGFAHIFPEHKDAMPLSARALKSWEALRMMPEGKAICREIVALMILKLIDFGYIMSAIAVLYSYDIFGREQDWYLLRGSDVISDGDQVAVRLGSRERGEMVKTGANQGLLIASPYTAAIVETLARSVPGDGLVFALTTSEYRRHWGKAALSLGAIEYWQGIEGKGPKRTINPRVTRDDTDRYEVINCPDRRNFECRSDWEREQQAVGNMLRDRPPLRVAQHRAELMKVMERFGTDPTLPRDAQMTKVSIWFSTALRHSPYWKDGFSRHFEKIRTFDPYDGWVVVDDLLTNWTENDQWKGYREMHEVLIKGRPHTSYVYWVLLNCCEMIDNHGMQKGRLQMKCVDDSMLLPPRPH</sequence>
<keyword evidence="5" id="KW-1185">Reference proteome</keyword>
<keyword evidence="3" id="KW-1133">Transmembrane helix</keyword>
<feature type="region of interest" description="Disordered" evidence="2">
    <location>
        <begin position="1157"/>
        <end position="1192"/>
    </location>
</feature>
<dbReference type="Proteomes" id="UP001189429">
    <property type="component" value="Unassembled WGS sequence"/>
</dbReference>
<name>A0ABN9XY74_9DINO</name>
<feature type="transmembrane region" description="Helical" evidence="3">
    <location>
        <begin position="691"/>
        <end position="714"/>
    </location>
</feature>
<feature type="region of interest" description="Disordered" evidence="2">
    <location>
        <begin position="1097"/>
        <end position="1133"/>
    </location>
</feature>
<dbReference type="Gene3D" id="1.25.40.10">
    <property type="entry name" value="Tetratricopeptide repeat domain"/>
    <property type="match status" value="1"/>
</dbReference>
<feature type="transmembrane region" description="Helical" evidence="3">
    <location>
        <begin position="748"/>
        <end position="770"/>
    </location>
</feature>
<dbReference type="PANTHER" id="PTHR47936">
    <property type="entry name" value="PPR_LONG DOMAIN-CONTAINING PROTEIN"/>
    <property type="match status" value="1"/>
</dbReference>
<keyword evidence="1" id="KW-0677">Repeat</keyword>
<organism evidence="4 5">
    <name type="scientific">Prorocentrum cordatum</name>
    <dbReference type="NCBI Taxonomy" id="2364126"/>
    <lineage>
        <taxon>Eukaryota</taxon>
        <taxon>Sar</taxon>
        <taxon>Alveolata</taxon>
        <taxon>Dinophyceae</taxon>
        <taxon>Prorocentrales</taxon>
        <taxon>Prorocentraceae</taxon>
        <taxon>Prorocentrum</taxon>
    </lineage>
</organism>
<feature type="region of interest" description="Disordered" evidence="2">
    <location>
        <begin position="1208"/>
        <end position="1238"/>
    </location>
</feature>
<feature type="compositionally biased region" description="Low complexity" evidence="2">
    <location>
        <begin position="1222"/>
        <end position="1234"/>
    </location>
</feature>
<evidence type="ECO:0000256" key="3">
    <source>
        <dbReference type="SAM" id="Phobius"/>
    </source>
</evidence>
<comment type="caution">
    <text evidence="4">The sequence shown here is derived from an EMBL/GenBank/DDBJ whole genome shotgun (WGS) entry which is preliminary data.</text>
</comment>
<evidence type="ECO:0008006" key="6">
    <source>
        <dbReference type="Google" id="ProtNLM"/>
    </source>
</evidence>
<evidence type="ECO:0000313" key="4">
    <source>
        <dbReference type="EMBL" id="CAK0903473.1"/>
    </source>
</evidence>
<feature type="transmembrane region" description="Helical" evidence="3">
    <location>
        <begin position="790"/>
        <end position="811"/>
    </location>
</feature>
<evidence type="ECO:0000256" key="2">
    <source>
        <dbReference type="SAM" id="MobiDB-lite"/>
    </source>
</evidence>
<accession>A0ABN9XY74</accession>
<dbReference type="EMBL" id="CAUYUJ010021237">
    <property type="protein sequence ID" value="CAK0903473.1"/>
    <property type="molecule type" value="Genomic_DNA"/>
</dbReference>
<proteinExistence type="predicted"/>
<feature type="compositionally biased region" description="Basic and acidic residues" evidence="2">
    <location>
        <begin position="602"/>
        <end position="614"/>
    </location>
</feature>
<keyword evidence="3" id="KW-0812">Transmembrane</keyword>
<dbReference type="InterPro" id="IPR011990">
    <property type="entry name" value="TPR-like_helical_dom_sf"/>
</dbReference>
<feature type="transmembrane region" description="Helical" evidence="3">
    <location>
        <begin position="1070"/>
        <end position="1089"/>
    </location>
</feature>
<feature type="region of interest" description="Disordered" evidence="2">
    <location>
        <begin position="598"/>
        <end position="628"/>
    </location>
</feature>
<dbReference type="PANTHER" id="PTHR47936:SF1">
    <property type="entry name" value="PENTATRICOPEPTIDE REPEAT-CONTAINING PROTEIN GUN1, CHLOROPLASTIC"/>
    <property type="match status" value="1"/>
</dbReference>
<feature type="region of interest" description="Disordered" evidence="2">
    <location>
        <begin position="198"/>
        <end position="220"/>
    </location>
</feature>
<protein>
    <recommendedName>
        <fullName evidence="6">1,3-beta-glucan synthase</fullName>
    </recommendedName>
</protein>